<dbReference type="AlphaFoldDB" id="F6S750"/>
<dbReference type="Ensembl" id="ENSCINT00000014992.3">
    <property type="protein sequence ID" value="ENSCINP00000014992.3"/>
    <property type="gene ID" value="ENSCING00000007308.3"/>
</dbReference>
<sequence>MTDDDIDMGHNVHGKDKQAAPDSVLGKGCELKRHNDNCEAITELNASSQVRPIESRVVASHSDVTSTSINGNGPISKQESSGITEACLNTSNAEKSVEQIVVEPSFVSFEGQKVYKASTPYRSPVTSTISSQECSSFRNKVTIVHKKPDFPSTSPEPQGKMKLKKEVIAKRQASSPRVKTPDVKDAKSYTSTVTLSLKPSAKVRTPTENKEDLSFYTNPGANP</sequence>
<feature type="compositionally biased region" description="Basic and acidic residues" evidence="1">
    <location>
        <begin position="7"/>
        <end position="19"/>
    </location>
</feature>
<dbReference type="InParanoid" id="F6S750"/>
<dbReference type="HOGENOM" id="CLU_1242548_0_0_1"/>
<feature type="region of interest" description="Disordered" evidence="1">
    <location>
        <begin position="146"/>
        <end position="223"/>
    </location>
</feature>
<reference evidence="2" key="2">
    <citation type="journal article" date="2008" name="Genome Biol.">
        <title>Improved genome assembly and evidence-based global gene model set for the chordate Ciona intestinalis: new insight into intron and operon populations.</title>
        <authorList>
            <person name="Satou Y."/>
            <person name="Mineta K."/>
            <person name="Ogasawara M."/>
            <person name="Sasakura Y."/>
            <person name="Shoguchi E."/>
            <person name="Ueno K."/>
            <person name="Yamada L."/>
            <person name="Matsumoto J."/>
            <person name="Wasserscheid J."/>
            <person name="Dewar K."/>
            <person name="Wiley G.B."/>
            <person name="Macmil S.L."/>
            <person name="Roe B.A."/>
            <person name="Zeller R.W."/>
            <person name="Hastings K.E."/>
            <person name="Lemaire P."/>
            <person name="Lindquist E."/>
            <person name="Endo T."/>
            <person name="Hotta K."/>
            <person name="Inaba K."/>
        </authorList>
    </citation>
    <scope>NUCLEOTIDE SEQUENCE [LARGE SCALE GENOMIC DNA]</scope>
    <source>
        <strain evidence="2">wild type</strain>
    </source>
</reference>
<dbReference type="Proteomes" id="UP000008144">
    <property type="component" value="Chromosome 14"/>
</dbReference>
<evidence type="ECO:0000313" key="3">
    <source>
        <dbReference type="Proteomes" id="UP000008144"/>
    </source>
</evidence>
<reference evidence="2" key="4">
    <citation type="submission" date="2025-09" db="UniProtKB">
        <authorList>
            <consortium name="Ensembl"/>
        </authorList>
    </citation>
    <scope>IDENTIFICATION</scope>
</reference>
<feature type="compositionally biased region" description="Polar residues" evidence="1">
    <location>
        <begin position="62"/>
        <end position="82"/>
    </location>
</feature>
<protein>
    <submittedName>
        <fullName evidence="2">Uncharacterized protein</fullName>
    </submittedName>
</protein>
<name>F6S750_CIOIN</name>
<feature type="region of interest" description="Disordered" evidence="1">
    <location>
        <begin position="1"/>
        <end position="23"/>
    </location>
</feature>
<dbReference type="GeneTree" id="ENSGT00530000068144"/>
<dbReference type="OMA" id="NCEAITE"/>
<evidence type="ECO:0000313" key="2">
    <source>
        <dbReference type="Ensembl" id="ENSCINP00000014992.3"/>
    </source>
</evidence>
<keyword evidence="3" id="KW-1185">Reference proteome</keyword>
<proteinExistence type="predicted"/>
<organism evidence="2 3">
    <name type="scientific">Ciona intestinalis</name>
    <name type="common">Transparent sea squirt</name>
    <name type="synonym">Ascidia intestinalis</name>
    <dbReference type="NCBI Taxonomy" id="7719"/>
    <lineage>
        <taxon>Eukaryota</taxon>
        <taxon>Metazoa</taxon>
        <taxon>Chordata</taxon>
        <taxon>Tunicata</taxon>
        <taxon>Ascidiacea</taxon>
        <taxon>Phlebobranchia</taxon>
        <taxon>Cionidae</taxon>
        <taxon>Ciona</taxon>
    </lineage>
</organism>
<evidence type="ECO:0000256" key="1">
    <source>
        <dbReference type="SAM" id="MobiDB-lite"/>
    </source>
</evidence>
<dbReference type="EMBL" id="EAAA01001285">
    <property type="status" value="NOT_ANNOTATED_CDS"/>
    <property type="molecule type" value="Genomic_DNA"/>
</dbReference>
<feature type="region of interest" description="Disordered" evidence="1">
    <location>
        <begin position="58"/>
        <end position="82"/>
    </location>
</feature>
<feature type="compositionally biased region" description="Polar residues" evidence="1">
    <location>
        <begin position="188"/>
        <end position="197"/>
    </location>
</feature>
<reference evidence="2" key="3">
    <citation type="submission" date="2025-08" db="UniProtKB">
        <authorList>
            <consortium name="Ensembl"/>
        </authorList>
    </citation>
    <scope>IDENTIFICATION</scope>
</reference>
<reference evidence="3" key="1">
    <citation type="journal article" date="2002" name="Science">
        <title>The draft genome of Ciona intestinalis: insights into chordate and vertebrate origins.</title>
        <authorList>
            <person name="Dehal P."/>
            <person name="Satou Y."/>
            <person name="Campbell R.K."/>
            <person name="Chapman J."/>
            <person name="Degnan B."/>
            <person name="De Tomaso A."/>
            <person name="Davidson B."/>
            <person name="Di Gregorio A."/>
            <person name="Gelpke M."/>
            <person name="Goodstein D.M."/>
            <person name="Harafuji N."/>
            <person name="Hastings K.E."/>
            <person name="Ho I."/>
            <person name="Hotta K."/>
            <person name="Huang W."/>
            <person name="Kawashima T."/>
            <person name="Lemaire P."/>
            <person name="Martinez D."/>
            <person name="Meinertzhagen I.A."/>
            <person name="Necula S."/>
            <person name="Nonaka M."/>
            <person name="Putnam N."/>
            <person name="Rash S."/>
            <person name="Saiga H."/>
            <person name="Satake M."/>
            <person name="Terry A."/>
            <person name="Yamada L."/>
            <person name="Wang H.G."/>
            <person name="Awazu S."/>
            <person name="Azumi K."/>
            <person name="Boore J."/>
            <person name="Branno M."/>
            <person name="Chin-Bow S."/>
            <person name="DeSantis R."/>
            <person name="Doyle S."/>
            <person name="Francino P."/>
            <person name="Keys D.N."/>
            <person name="Haga S."/>
            <person name="Hayashi H."/>
            <person name="Hino K."/>
            <person name="Imai K.S."/>
            <person name="Inaba K."/>
            <person name="Kano S."/>
            <person name="Kobayashi K."/>
            <person name="Kobayashi M."/>
            <person name="Lee B.I."/>
            <person name="Makabe K.W."/>
            <person name="Manohar C."/>
            <person name="Matassi G."/>
            <person name="Medina M."/>
            <person name="Mochizuki Y."/>
            <person name="Mount S."/>
            <person name="Morishita T."/>
            <person name="Miura S."/>
            <person name="Nakayama A."/>
            <person name="Nishizaka S."/>
            <person name="Nomoto H."/>
            <person name="Ohta F."/>
            <person name="Oishi K."/>
            <person name="Rigoutsos I."/>
            <person name="Sano M."/>
            <person name="Sasaki A."/>
            <person name="Sasakura Y."/>
            <person name="Shoguchi E."/>
            <person name="Shin-i T."/>
            <person name="Spagnuolo A."/>
            <person name="Stainier D."/>
            <person name="Suzuki M.M."/>
            <person name="Tassy O."/>
            <person name="Takatori N."/>
            <person name="Tokuoka M."/>
            <person name="Yagi K."/>
            <person name="Yoshizaki F."/>
            <person name="Wada S."/>
            <person name="Zhang C."/>
            <person name="Hyatt P.D."/>
            <person name="Larimer F."/>
            <person name="Detter C."/>
            <person name="Doggett N."/>
            <person name="Glavina T."/>
            <person name="Hawkins T."/>
            <person name="Richardson P."/>
            <person name="Lucas S."/>
            <person name="Kohara Y."/>
            <person name="Levine M."/>
            <person name="Satoh N."/>
            <person name="Rokhsar D.S."/>
        </authorList>
    </citation>
    <scope>NUCLEOTIDE SEQUENCE [LARGE SCALE GENOMIC DNA]</scope>
</reference>
<accession>F6S750</accession>